<dbReference type="PROSITE" id="PS51257">
    <property type="entry name" value="PROKAR_LIPOPROTEIN"/>
    <property type="match status" value="1"/>
</dbReference>
<proteinExistence type="inferred from homology"/>
<accession>A0A6P2DE30</accession>
<dbReference type="AlphaFoldDB" id="A0A6P2DE30"/>
<gene>
    <name evidence="4" type="ORF">SOIL9_01690</name>
</gene>
<dbReference type="InterPro" id="IPR058625">
    <property type="entry name" value="MdtA-like_BSH"/>
</dbReference>
<dbReference type="Gene3D" id="2.40.420.20">
    <property type="match status" value="1"/>
</dbReference>
<dbReference type="RefSeq" id="WP_162671688.1">
    <property type="nucleotide sequence ID" value="NZ_LR593886.1"/>
</dbReference>
<sequence length="412" mass="44884">MRFSRAFSIAVLGAAVVTTIGCGKGPGEPPPPEPPTVATVRPKLTRLNPTKEFTGRLVTKDPVKVLPQVTGRVLTREFKDGDYVEEGKTVLFRIDPVLYMADVEKAKADISKAKADIANWTAQIERDKAEHARITQQINTGVGSKTELDKAAASVKVSEAQLDVSKATKIANESALTKAEENLKYCTIYAPTTGRVSQTFVMPVASGALVDAYKTELVSVYPVTPIYCLWEVDELTSLWYTERIRAGAIATPEKIGVTIKLKNEKDYVSDPNDRVHNSTVNYADVRIERETGTRTIRAEFANPLPPAVPGKERVPPLLDGSSVQVRVSAGNPREVLAIPESVIFSQQRKQYVYVVVEGKAQLREVEPGEAFNGLVEVNRRASASATSGLDESDTVVADNLLRVRPGVPVTVK</sequence>
<keyword evidence="5" id="KW-1185">Reference proteome</keyword>
<organism evidence="4 5">
    <name type="scientific">Gemmata massiliana</name>
    <dbReference type="NCBI Taxonomy" id="1210884"/>
    <lineage>
        <taxon>Bacteria</taxon>
        <taxon>Pseudomonadati</taxon>
        <taxon>Planctomycetota</taxon>
        <taxon>Planctomycetia</taxon>
        <taxon>Gemmatales</taxon>
        <taxon>Gemmataceae</taxon>
        <taxon>Gemmata</taxon>
    </lineage>
</organism>
<dbReference type="Pfam" id="PF25917">
    <property type="entry name" value="BSH_RND"/>
    <property type="match status" value="1"/>
</dbReference>
<evidence type="ECO:0000313" key="4">
    <source>
        <dbReference type="EMBL" id="VTR98755.1"/>
    </source>
</evidence>
<dbReference type="GO" id="GO:0046677">
    <property type="term" value="P:response to antibiotic"/>
    <property type="evidence" value="ECO:0007669"/>
    <property type="project" value="TreeGrafter"/>
</dbReference>
<protein>
    <recommendedName>
        <fullName evidence="3">Multidrug resistance protein MdtA-like barrel-sandwich hybrid domain-containing protein</fullName>
    </recommendedName>
</protein>
<dbReference type="KEGG" id="gms:SOIL9_01690"/>
<dbReference type="NCBIfam" id="TIGR01730">
    <property type="entry name" value="RND_mfp"/>
    <property type="match status" value="1"/>
</dbReference>
<reference evidence="4 5" key="1">
    <citation type="submission" date="2019-05" db="EMBL/GenBank/DDBJ databases">
        <authorList>
            <consortium name="Science for Life Laboratories"/>
        </authorList>
    </citation>
    <scope>NUCLEOTIDE SEQUENCE [LARGE SCALE GENOMIC DNA]</scope>
    <source>
        <strain evidence="4">Soil9</strain>
    </source>
</reference>
<dbReference type="GO" id="GO:0005886">
    <property type="term" value="C:plasma membrane"/>
    <property type="evidence" value="ECO:0007669"/>
    <property type="project" value="TreeGrafter"/>
</dbReference>
<dbReference type="Proteomes" id="UP000464178">
    <property type="component" value="Chromosome"/>
</dbReference>
<dbReference type="InterPro" id="IPR006143">
    <property type="entry name" value="RND_pump_MFP"/>
</dbReference>
<comment type="similarity">
    <text evidence="1">Belongs to the membrane fusion protein (MFP) (TC 8.A.1) family.</text>
</comment>
<dbReference type="PANTHER" id="PTHR30158">
    <property type="entry name" value="ACRA/E-RELATED COMPONENT OF DRUG EFFLUX TRANSPORTER"/>
    <property type="match status" value="1"/>
</dbReference>
<feature type="coiled-coil region" evidence="2">
    <location>
        <begin position="103"/>
        <end position="130"/>
    </location>
</feature>
<evidence type="ECO:0000256" key="1">
    <source>
        <dbReference type="ARBA" id="ARBA00009477"/>
    </source>
</evidence>
<dbReference type="Gene3D" id="2.40.50.100">
    <property type="match status" value="1"/>
</dbReference>
<dbReference type="SUPFAM" id="SSF111369">
    <property type="entry name" value="HlyD-like secretion proteins"/>
    <property type="match status" value="1"/>
</dbReference>
<feature type="domain" description="Multidrug resistance protein MdtA-like barrel-sandwich hybrid" evidence="3">
    <location>
        <begin position="63"/>
        <end position="216"/>
    </location>
</feature>
<dbReference type="Gene3D" id="2.40.30.170">
    <property type="match status" value="1"/>
</dbReference>
<dbReference type="GO" id="GO:0022857">
    <property type="term" value="F:transmembrane transporter activity"/>
    <property type="evidence" value="ECO:0007669"/>
    <property type="project" value="InterPro"/>
</dbReference>
<evidence type="ECO:0000313" key="5">
    <source>
        <dbReference type="Proteomes" id="UP000464178"/>
    </source>
</evidence>
<dbReference type="EMBL" id="LR593886">
    <property type="protein sequence ID" value="VTR98755.1"/>
    <property type="molecule type" value="Genomic_DNA"/>
</dbReference>
<keyword evidence="2" id="KW-0175">Coiled coil</keyword>
<evidence type="ECO:0000259" key="3">
    <source>
        <dbReference type="Pfam" id="PF25917"/>
    </source>
</evidence>
<name>A0A6P2DE30_9BACT</name>
<evidence type="ECO:0000256" key="2">
    <source>
        <dbReference type="SAM" id="Coils"/>
    </source>
</evidence>
<dbReference type="Gene3D" id="1.10.287.470">
    <property type="entry name" value="Helix hairpin bin"/>
    <property type="match status" value="1"/>
</dbReference>